<evidence type="ECO:0000256" key="3">
    <source>
        <dbReference type="ARBA" id="ARBA00023125"/>
    </source>
</evidence>
<protein>
    <submittedName>
        <fullName evidence="6">Tyrosine-type recombinase/integrase</fullName>
    </submittedName>
</protein>
<evidence type="ECO:0000313" key="7">
    <source>
        <dbReference type="Proteomes" id="UP001457898"/>
    </source>
</evidence>
<dbReference type="Pfam" id="PF00589">
    <property type="entry name" value="Phage_integrase"/>
    <property type="match status" value="1"/>
</dbReference>
<evidence type="ECO:0000259" key="5">
    <source>
        <dbReference type="PROSITE" id="PS51898"/>
    </source>
</evidence>
<keyword evidence="7" id="KW-1185">Reference proteome</keyword>
<dbReference type="PANTHER" id="PTHR30349">
    <property type="entry name" value="PHAGE INTEGRASE-RELATED"/>
    <property type="match status" value="1"/>
</dbReference>
<accession>A0ABV1DM23</accession>
<proteinExistence type="predicted"/>
<dbReference type="InterPro" id="IPR002104">
    <property type="entry name" value="Integrase_catalytic"/>
</dbReference>
<evidence type="ECO:0000256" key="4">
    <source>
        <dbReference type="ARBA" id="ARBA00023172"/>
    </source>
</evidence>
<name>A0ABV1DM23_9FIRM</name>
<dbReference type="InterPro" id="IPR013762">
    <property type="entry name" value="Integrase-like_cat_sf"/>
</dbReference>
<organism evidence="6 7">
    <name type="scientific">Blautia caccae</name>
    <dbReference type="NCBI Taxonomy" id="3133175"/>
    <lineage>
        <taxon>Bacteria</taxon>
        <taxon>Bacillati</taxon>
        <taxon>Bacillota</taxon>
        <taxon>Clostridia</taxon>
        <taxon>Lachnospirales</taxon>
        <taxon>Lachnospiraceae</taxon>
        <taxon>Blautia</taxon>
    </lineage>
</organism>
<keyword evidence="3" id="KW-0238">DNA-binding</keyword>
<comment type="caution">
    <text evidence="6">The sequence shown here is derived from an EMBL/GenBank/DDBJ whole genome shotgun (WGS) entry which is preliminary data.</text>
</comment>
<evidence type="ECO:0000256" key="1">
    <source>
        <dbReference type="ARBA" id="ARBA00004496"/>
    </source>
</evidence>
<dbReference type="Gene3D" id="1.10.150.130">
    <property type="match status" value="1"/>
</dbReference>
<evidence type="ECO:0000313" key="6">
    <source>
        <dbReference type="EMBL" id="MEQ2431440.1"/>
    </source>
</evidence>
<dbReference type="Gene3D" id="1.10.443.10">
    <property type="entry name" value="Intergrase catalytic core"/>
    <property type="match status" value="1"/>
</dbReference>
<gene>
    <name evidence="6" type="ORF">WMO65_10535</name>
</gene>
<dbReference type="EMBL" id="JBBMFP010000008">
    <property type="protein sequence ID" value="MEQ2431440.1"/>
    <property type="molecule type" value="Genomic_DNA"/>
</dbReference>
<dbReference type="PROSITE" id="PS51898">
    <property type="entry name" value="TYR_RECOMBINASE"/>
    <property type="match status" value="1"/>
</dbReference>
<dbReference type="PANTHER" id="PTHR30349:SF77">
    <property type="entry name" value="TYROSINE RECOMBINASE XERC"/>
    <property type="match status" value="1"/>
</dbReference>
<dbReference type="InterPro" id="IPR011010">
    <property type="entry name" value="DNA_brk_join_enz"/>
</dbReference>
<keyword evidence="4" id="KW-0233">DNA recombination</keyword>
<comment type="subcellular location">
    <subcellularLocation>
        <location evidence="1">Cytoplasm</location>
    </subcellularLocation>
</comment>
<feature type="domain" description="Tyr recombinase" evidence="5">
    <location>
        <begin position="175"/>
        <end position="367"/>
    </location>
</feature>
<reference evidence="6 7" key="1">
    <citation type="submission" date="2024-03" db="EMBL/GenBank/DDBJ databases">
        <title>Human intestinal bacterial collection.</title>
        <authorList>
            <person name="Pauvert C."/>
            <person name="Hitch T.C.A."/>
            <person name="Clavel T."/>
        </authorList>
    </citation>
    <scope>NUCLEOTIDE SEQUENCE [LARGE SCALE GENOMIC DNA]</scope>
    <source>
        <strain evidence="6 7">CLA-SR-H028</strain>
    </source>
</reference>
<dbReference type="Proteomes" id="UP001457898">
    <property type="component" value="Unassembled WGS sequence"/>
</dbReference>
<dbReference type="RefSeq" id="WP_148391671.1">
    <property type="nucleotide sequence ID" value="NZ_JBBMFP010000008.1"/>
</dbReference>
<evidence type="ECO:0000256" key="2">
    <source>
        <dbReference type="ARBA" id="ARBA00022908"/>
    </source>
</evidence>
<sequence length="396" mass="45689">MEIKSVTKAVGTIYFLVGDNNRPIMPVYRFMLHMMSNGFSTNTTKTYAQHLKLYYEWLSLVGLDYHSAVGVGQNKKSVVLSNLSAFKFWLKYPDFNENLIPINGYVAKRQAITVNQIMNAVLSFYDFLEFDEGIDTLHLYKETRKNSQFGSFLSEMTLKKEKKLTSILKEKVPKKRIEYVTRSQYELLYEKATNQRNKIIIGLMFEGGLRVSEVIGLNISDLRDIRNNKIYITKRNDPNNPDAAVKYDSEGTVFVSDTLAREINNYLIETLSDIDTDYVIINLYRDTNKYKPMRRDTIEDMVSKLGKKVGIEGLHPHMLRHGLAVDMLQKGSDMVEIKDTLRHKNVNTTASIYAKADTPTRQAAMKTYYDKANKDFHPEGMSTDEFVDFLLQDMED</sequence>
<keyword evidence="2" id="KW-0229">DNA integration</keyword>
<dbReference type="InterPro" id="IPR010998">
    <property type="entry name" value="Integrase_recombinase_N"/>
</dbReference>
<dbReference type="SUPFAM" id="SSF56349">
    <property type="entry name" value="DNA breaking-rejoining enzymes"/>
    <property type="match status" value="1"/>
</dbReference>
<dbReference type="InterPro" id="IPR050090">
    <property type="entry name" value="Tyrosine_recombinase_XerCD"/>
</dbReference>